<dbReference type="PIRSF" id="PIRSF000726">
    <property type="entry name" value="Asp_kin"/>
    <property type="match status" value="1"/>
</dbReference>
<dbReference type="InterPro" id="IPR018042">
    <property type="entry name" value="Aspartate_kinase_CS"/>
</dbReference>
<gene>
    <name evidence="12" type="primary">lysC</name>
    <name evidence="12" type="ORF">EDI28_25245</name>
</gene>
<dbReference type="InterPro" id="IPR002912">
    <property type="entry name" value="ACT_dom"/>
</dbReference>
<proteinExistence type="inferred from homology"/>
<keyword evidence="6 8" id="KW-0067">ATP-binding</keyword>
<accession>A0A444JIC5</accession>
<dbReference type="InterPro" id="IPR042199">
    <property type="entry name" value="AsparK_Bifunc_asparK/hSer_DH"/>
</dbReference>
<dbReference type="OrthoDB" id="9799110at2"/>
<comment type="caution">
    <text evidence="12">The sequence shown here is derived from an EMBL/GenBank/DDBJ whole genome shotgun (WGS) entry which is preliminary data.</text>
</comment>
<dbReference type="SUPFAM" id="SSF55021">
    <property type="entry name" value="ACT-like"/>
    <property type="match status" value="2"/>
</dbReference>
<dbReference type="GO" id="GO:0009088">
    <property type="term" value="P:threonine biosynthetic process"/>
    <property type="evidence" value="ECO:0007669"/>
    <property type="project" value="UniProtKB-UniPathway"/>
</dbReference>
<dbReference type="GO" id="GO:0009089">
    <property type="term" value="P:lysine biosynthetic process via diaminopimelate"/>
    <property type="evidence" value="ECO:0007669"/>
    <property type="project" value="UniProtKB-UniPathway"/>
</dbReference>
<feature type="binding site" evidence="8">
    <location>
        <begin position="229"/>
        <end position="230"/>
    </location>
    <ligand>
        <name>ATP</name>
        <dbReference type="ChEBI" id="CHEBI:30616"/>
    </ligand>
</feature>
<feature type="binding site" evidence="8">
    <location>
        <position position="52"/>
    </location>
    <ligand>
        <name>substrate</name>
    </ligand>
</feature>
<evidence type="ECO:0000256" key="4">
    <source>
        <dbReference type="ARBA" id="ARBA00022741"/>
    </source>
</evidence>
<dbReference type="Pfam" id="PF00696">
    <property type="entry name" value="AA_kinase"/>
    <property type="match status" value="1"/>
</dbReference>
<dbReference type="EMBL" id="RJLM01000026">
    <property type="protein sequence ID" value="RWX52815.1"/>
    <property type="molecule type" value="Genomic_DNA"/>
</dbReference>
<dbReference type="PANTHER" id="PTHR21499">
    <property type="entry name" value="ASPARTATE KINASE"/>
    <property type="match status" value="1"/>
</dbReference>
<evidence type="ECO:0000313" key="13">
    <source>
        <dbReference type="Proteomes" id="UP000287563"/>
    </source>
</evidence>
<dbReference type="UniPathway" id="UPA00050">
    <property type="reaction ID" value="UER00461"/>
</dbReference>
<sequence>MSLVDNNATALTVAKFGGTSVADFTAMSRSAAIVKQNPAARIVLISACSGVTNLLVELANGINDSARRQQLLTRLKEIHRNVISELKSPENVLTEVDSLLDSVSILAEQAATQPSIPLTDQLVSHGELLSTHLFSQILNEMGVNTIRFDIRNIMRTDSQFGKAIPQPEMIRQLAAAELQPLLENQVVVSQGFIGSDSKGNTTTLGRGGSDYSAALVAEATDASTLEIWTDVPGMYSTDPRITSAAKPIKEISFSEASEMANFGAKILHPSTLVPAIRQQIPVFIGSSKAPEQGGTWIRESVSEAPLFRALALRCNQTMVTLTSLNMFHAYGFLAEVFRILAEHKVSVDLITTSEVSVSLTLDQTDTGGGAPTLPEKAVKELNRLCRVEVEQGLCLVALIGNQMSSTKGSAKQIFGTLEDYNLRMICYGASPHNLCFLVKEQDAKSVVKTLHKKILE</sequence>
<evidence type="ECO:0000256" key="3">
    <source>
        <dbReference type="ARBA" id="ARBA00022679"/>
    </source>
</evidence>
<dbReference type="CDD" id="cd04917">
    <property type="entry name" value="ACT_AKiii-LysC-EC_2"/>
    <property type="match status" value="1"/>
</dbReference>
<evidence type="ECO:0000256" key="9">
    <source>
        <dbReference type="RuleBase" id="RU003448"/>
    </source>
</evidence>
<dbReference type="NCBIfam" id="TIGR00656">
    <property type="entry name" value="asp_kin_monofn"/>
    <property type="match status" value="1"/>
</dbReference>
<dbReference type="InterPro" id="IPR036393">
    <property type="entry name" value="AceGlu_kinase-like_sf"/>
</dbReference>
<protein>
    <recommendedName>
        <fullName evidence="9">Aspartokinase</fullName>
        <ecNumber evidence="9">2.7.2.4</ecNumber>
    </recommendedName>
</protein>
<feature type="binding site" evidence="8">
    <location>
        <position position="235"/>
    </location>
    <ligand>
        <name>ATP</name>
        <dbReference type="ChEBI" id="CHEBI:30616"/>
    </ligand>
</feature>
<dbReference type="GO" id="GO:0004072">
    <property type="term" value="F:aspartate kinase activity"/>
    <property type="evidence" value="ECO:0007669"/>
    <property type="project" value="UniProtKB-EC"/>
</dbReference>
<dbReference type="NCBIfam" id="TIGR00657">
    <property type="entry name" value="asp_kinases"/>
    <property type="match status" value="1"/>
</dbReference>
<dbReference type="SUPFAM" id="SSF53633">
    <property type="entry name" value="Carbamate kinase-like"/>
    <property type="match status" value="1"/>
</dbReference>
<dbReference type="PROSITE" id="PS51671">
    <property type="entry name" value="ACT"/>
    <property type="match status" value="1"/>
</dbReference>
<feature type="domain" description="ACT" evidence="11">
    <location>
        <begin position="321"/>
        <end position="396"/>
    </location>
</feature>
<evidence type="ECO:0000313" key="12">
    <source>
        <dbReference type="EMBL" id="RWX52815.1"/>
    </source>
</evidence>
<keyword evidence="4 8" id="KW-0547">Nucleotide-binding</keyword>
<keyword evidence="3 9" id="KW-0808">Transferase</keyword>
<evidence type="ECO:0000256" key="10">
    <source>
        <dbReference type="RuleBase" id="RU004249"/>
    </source>
</evidence>
<dbReference type="InterPro" id="IPR005260">
    <property type="entry name" value="Asp_kin_monofn"/>
</dbReference>
<dbReference type="InterPro" id="IPR054352">
    <property type="entry name" value="ACT_Aspartokinase"/>
</dbReference>
<comment type="pathway">
    <text evidence="1 10">Amino-acid biosynthesis; L-lysine biosynthesis via DAP pathway; (S)-tetrahydrodipicolinate from L-aspartate: step 1/4.</text>
</comment>
<dbReference type="PANTHER" id="PTHR21499:SF59">
    <property type="entry name" value="ASPARTOKINASE"/>
    <property type="match status" value="1"/>
</dbReference>
<evidence type="ECO:0000256" key="5">
    <source>
        <dbReference type="ARBA" id="ARBA00022777"/>
    </source>
</evidence>
<evidence type="ECO:0000256" key="2">
    <source>
        <dbReference type="ARBA" id="ARBA00010122"/>
    </source>
</evidence>
<comment type="pathway">
    <text evidence="10">Amino-acid biosynthesis; L-methionine biosynthesis via de novo pathway; L-homoserine from L-aspartate: step 1/3.</text>
</comment>
<dbReference type="UniPathway" id="UPA00051">
    <property type="reaction ID" value="UER00462"/>
</dbReference>
<reference evidence="12 13" key="1">
    <citation type="submission" date="2018-11" db="EMBL/GenBank/DDBJ databases">
        <title>Photobacterium sp. BEI247 sp. nov., a marine bacterium isolated from Yongle Blue Hole in the South China Sea.</title>
        <authorList>
            <person name="Wang X."/>
        </authorList>
    </citation>
    <scope>NUCLEOTIDE SEQUENCE [LARGE SCALE GENOMIC DNA]</scope>
    <source>
        <strain evidence="13">BEI247</strain>
    </source>
</reference>
<keyword evidence="10" id="KW-0028">Amino-acid biosynthesis</keyword>
<dbReference type="InterPro" id="IPR001341">
    <property type="entry name" value="Asp_kinase"/>
</dbReference>
<dbReference type="FunFam" id="3.30.70.260:FF:000017">
    <property type="entry name" value="Aspartokinase"/>
    <property type="match status" value="1"/>
</dbReference>
<dbReference type="GO" id="GO:0005524">
    <property type="term" value="F:ATP binding"/>
    <property type="evidence" value="ECO:0007669"/>
    <property type="project" value="UniProtKB-KW"/>
</dbReference>
<feature type="binding site" evidence="8">
    <location>
        <position position="127"/>
    </location>
    <ligand>
        <name>substrate</name>
    </ligand>
</feature>
<dbReference type="GO" id="GO:0009090">
    <property type="term" value="P:homoserine biosynthetic process"/>
    <property type="evidence" value="ECO:0007669"/>
    <property type="project" value="TreeGrafter"/>
</dbReference>
<dbReference type="GO" id="GO:0005829">
    <property type="term" value="C:cytosol"/>
    <property type="evidence" value="ECO:0007669"/>
    <property type="project" value="TreeGrafter"/>
</dbReference>
<name>A0A444JIC5_9GAMM</name>
<comment type="catalytic activity">
    <reaction evidence="7 9">
        <text>L-aspartate + ATP = 4-phospho-L-aspartate + ADP</text>
        <dbReference type="Rhea" id="RHEA:23776"/>
        <dbReference type="ChEBI" id="CHEBI:29991"/>
        <dbReference type="ChEBI" id="CHEBI:30616"/>
        <dbReference type="ChEBI" id="CHEBI:57535"/>
        <dbReference type="ChEBI" id="CHEBI:456216"/>
        <dbReference type="EC" id="2.7.2.4"/>
    </reaction>
</comment>
<dbReference type="InterPro" id="IPR001048">
    <property type="entry name" value="Asp/Glu/Uridylate_kinase"/>
</dbReference>
<evidence type="ECO:0000256" key="6">
    <source>
        <dbReference type="ARBA" id="ARBA00022840"/>
    </source>
</evidence>
<keyword evidence="5 9" id="KW-0418">Kinase</keyword>
<comment type="pathway">
    <text evidence="10">Amino-acid biosynthesis; L-threonine biosynthesis; L-threonine from L-aspartate: step 1/5.</text>
</comment>
<dbReference type="InterPro" id="IPR045865">
    <property type="entry name" value="ACT-like_dom_sf"/>
</dbReference>
<comment type="similarity">
    <text evidence="2 9">Belongs to the aspartokinase family.</text>
</comment>
<keyword evidence="13" id="KW-1185">Reference proteome</keyword>
<feature type="binding site" evidence="8">
    <location>
        <begin position="15"/>
        <end position="18"/>
    </location>
    <ligand>
        <name>ATP</name>
        <dbReference type="ChEBI" id="CHEBI:30616"/>
    </ligand>
</feature>
<dbReference type="Proteomes" id="UP000287563">
    <property type="component" value="Unassembled WGS sequence"/>
</dbReference>
<dbReference type="InterPro" id="IPR047962">
    <property type="entry name" value="LysC_ACT_2"/>
</dbReference>
<dbReference type="Gene3D" id="1.20.120.1320">
    <property type="entry name" value="Aspartokinase, catalytic domain"/>
    <property type="match status" value="1"/>
</dbReference>
<dbReference type="EC" id="2.7.2.4" evidence="9"/>
<dbReference type="Pfam" id="PF22468">
    <property type="entry name" value="ACT_9"/>
    <property type="match status" value="2"/>
</dbReference>
<dbReference type="Gene3D" id="3.40.1160.10">
    <property type="entry name" value="Acetylglutamate kinase-like"/>
    <property type="match status" value="1"/>
</dbReference>
<dbReference type="RefSeq" id="WP_128786593.1">
    <property type="nucleotide sequence ID" value="NZ_JAKJSG010000040.1"/>
</dbReference>
<evidence type="ECO:0000256" key="1">
    <source>
        <dbReference type="ARBA" id="ARBA00004766"/>
    </source>
</evidence>
<evidence type="ECO:0000256" key="8">
    <source>
        <dbReference type="PIRSR" id="PIRSR000726-1"/>
    </source>
</evidence>
<organism evidence="12 13">
    <name type="scientific">Photobacterium chitinilyticum</name>
    <dbReference type="NCBI Taxonomy" id="2485123"/>
    <lineage>
        <taxon>Bacteria</taxon>
        <taxon>Pseudomonadati</taxon>
        <taxon>Pseudomonadota</taxon>
        <taxon>Gammaproteobacteria</taxon>
        <taxon>Vibrionales</taxon>
        <taxon>Vibrionaceae</taxon>
        <taxon>Photobacterium</taxon>
    </lineage>
</organism>
<dbReference type="UniPathway" id="UPA00034">
    <property type="reaction ID" value="UER00015"/>
</dbReference>
<dbReference type="PROSITE" id="PS00324">
    <property type="entry name" value="ASPARTOKINASE"/>
    <property type="match status" value="1"/>
</dbReference>
<evidence type="ECO:0000259" key="11">
    <source>
        <dbReference type="PROSITE" id="PS51671"/>
    </source>
</evidence>
<evidence type="ECO:0000256" key="7">
    <source>
        <dbReference type="ARBA" id="ARBA00047872"/>
    </source>
</evidence>
<dbReference type="Gene3D" id="3.30.70.260">
    <property type="match status" value="2"/>
</dbReference>
<dbReference type="AlphaFoldDB" id="A0A444JIC5"/>
<feature type="binding site" evidence="8">
    <location>
        <position position="240"/>
    </location>
    <ligand>
        <name>ATP</name>
        <dbReference type="ChEBI" id="CHEBI:30616"/>
    </ligand>
</feature>
<dbReference type="NCBIfam" id="NF006570">
    <property type="entry name" value="PRK09084.1"/>
    <property type="match status" value="1"/>
</dbReference>